<feature type="region of interest" description="Disordered" evidence="1">
    <location>
        <begin position="64"/>
        <end position="98"/>
    </location>
</feature>
<evidence type="ECO:0000313" key="5">
    <source>
        <dbReference type="Proteomes" id="UP000215902"/>
    </source>
</evidence>
<reference evidence="2 5" key="1">
    <citation type="submission" date="2017-06" db="EMBL/GenBank/DDBJ databases">
        <title>A platform for efficient transgenesis in Macrostomum lignano, a flatworm model organism for stem cell research.</title>
        <authorList>
            <person name="Berezikov E."/>
        </authorList>
    </citation>
    <scope>NUCLEOTIDE SEQUENCE [LARGE SCALE GENOMIC DNA]</scope>
    <source>
        <strain evidence="2">DV1</strain>
        <tissue evidence="2">Whole organism</tissue>
    </source>
</reference>
<dbReference type="EMBL" id="NIVC01000031">
    <property type="protein sequence ID" value="PAA93255.1"/>
    <property type="molecule type" value="Genomic_DNA"/>
</dbReference>
<feature type="compositionally biased region" description="Low complexity" evidence="1">
    <location>
        <begin position="20"/>
        <end position="46"/>
    </location>
</feature>
<gene>
    <name evidence="3" type="ORF">BOX15_Mlig012781g1</name>
    <name evidence="4" type="ORF">BOX15_Mlig017314g1</name>
    <name evidence="2" type="ORF">BOX15_Mlig017314g3</name>
</gene>
<sequence length="147" mass="16148">CFPSYRTRYQQKAASCNAISLSSSSNSSSNTSVEAVASQQQQQQQQHPHQLKIDHLCRRLQQCRRHQSQSQLHRQSRNSYHNGGSVGGGSSGANRRRSSAISAKSKHCYLSQYKVDKTAYFNGVLVSGRLPNNNFVAASSSSRGCGL</sequence>
<organism evidence="2 5">
    <name type="scientific">Macrostomum lignano</name>
    <dbReference type="NCBI Taxonomy" id="282301"/>
    <lineage>
        <taxon>Eukaryota</taxon>
        <taxon>Metazoa</taxon>
        <taxon>Spiralia</taxon>
        <taxon>Lophotrochozoa</taxon>
        <taxon>Platyhelminthes</taxon>
        <taxon>Rhabditophora</taxon>
        <taxon>Macrostomorpha</taxon>
        <taxon>Macrostomida</taxon>
        <taxon>Macrostomidae</taxon>
        <taxon>Macrostomum</taxon>
    </lineage>
</organism>
<proteinExistence type="predicted"/>
<dbReference type="EMBL" id="NIVC01003511">
    <property type="protein sequence ID" value="PAA51064.1"/>
    <property type="molecule type" value="Genomic_DNA"/>
</dbReference>
<accession>A0A267DQW7</accession>
<evidence type="ECO:0000313" key="3">
    <source>
        <dbReference type="EMBL" id="PAA84539.1"/>
    </source>
</evidence>
<protein>
    <submittedName>
        <fullName evidence="2">Uncharacterized protein</fullName>
    </submittedName>
</protein>
<name>A0A267DQW7_9PLAT</name>
<feature type="non-terminal residue" evidence="2">
    <location>
        <position position="1"/>
    </location>
</feature>
<feature type="region of interest" description="Disordered" evidence="1">
    <location>
        <begin position="20"/>
        <end position="51"/>
    </location>
</feature>
<dbReference type="AlphaFoldDB" id="A0A267DQW7"/>
<comment type="caution">
    <text evidence="2">The sequence shown here is derived from an EMBL/GenBank/DDBJ whole genome shotgun (WGS) entry which is preliminary data.</text>
</comment>
<feature type="compositionally biased region" description="Low complexity" evidence="1">
    <location>
        <begin position="68"/>
        <end position="83"/>
    </location>
</feature>
<dbReference type="Proteomes" id="UP000215902">
    <property type="component" value="Unassembled WGS sequence"/>
</dbReference>
<evidence type="ECO:0000256" key="1">
    <source>
        <dbReference type="SAM" id="MobiDB-lite"/>
    </source>
</evidence>
<evidence type="ECO:0000313" key="4">
    <source>
        <dbReference type="EMBL" id="PAA93255.1"/>
    </source>
</evidence>
<dbReference type="EMBL" id="NIVC01000368">
    <property type="protein sequence ID" value="PAA84539.1"/>
    <property type="molecule type" value="Genomic_DNA"/>
</dbReference>
<evidence type="ECO:0000313" key="2">
    <source>
        <dbReference type="EMBL" id="PAA51064.1"/>
    </source>
</evidence>
<keyword evidence="5" id="KW-1185">Reference proteome</keyword>